<sequence>MGYGKRTYGSAGGYPLRRRRRRNSFFGSAAIVLAVLLCGTAFSLLLWKGPSIMAKLSQEKAQGTDAAVPQAAGAGEAAGAGAEPDADGAAEAEDRGLSVRPEPLMGAAGGAPAPESGSESKEEVSVFGAPATLKESAEEELVDDSYFDDAAFIGDSRTQGLMLYTGLSNATFYTAQGLMVDTFFTKKVIGSGENKVTIPDAMKQQTFGKVYIMLGVNELGWSYEDVFIQKYGELVDEVKKLQPEATIFIQSILPVSEAKSDRDKIYNNPKIDRYNQLIQKMAEDKGAKYLNVSEAVGLDGGALPAEASTDGVHLNKEYCFKWLDYLKSHTGL</sequence>
<evidence type="ECO:0000256" key="2">
    <source>
        <dbReference type="SAM" id="Phobius"/>
    </source>
</evidence>
<keyword evidence="2" id="KW-0472">Membrane</keyword>
<dbReference type="Pfam" id="PF13472">
    <property type="entry name" value="Lipase_GDSL_2"/>
    <property type="match status" value="1"/>
</dbReference>
<dbReference type="AlphaFoldDB" id="A0A926E4W1"/>
<comment type="caution">
    <text evidence="4">The sequence shown here is derived from an EMBL/GenBank/DDBJ whole genome shotgun (WGS) entry which is preliminary data.</text>
</comment>
<evidence type="ECO:0000256" key="1">
    <source>
        <dbReference type="SAM" id="MobiDB-lite"/>
    </source>
</evidence>
<dbReference type="Proteomes" id="UP000610760">
    <property type="component" value="Unassembled WGS sequence"/>
</dbReference>
<feature type="compositionally biased region" description="Low complexity" evidence="1">
    <location>
        <begin position="67"/>
        <end position="83"/>
    </location>
</feature>
<dbReference type="EMBL" id="JACRSV010000002">
    <property type="protein sequence ID" value="MBC8560169.1"/>
    <property type="molecule type" value="Genomic_DNA"/>
</dbReference>
<dbReference type="InterPro" id="IPR036514">
    <property type="entry name" value="SGNH_hydro_sf"/>
</dbReference>
<dbReference type="RefSeq" id="WP_249295160.1">
    <property type="nucleotide sequence ID" value="NZ_JACRSV010000002.1"/>
</dbReference>
<feature type="compositionally biased region" description="Low complexity" evidence="1">
    <location>
        <begin position="101"/>
        <end position="117"/>
    </location>
</feature>
<keyword evidence="2" id="KW-1133">Transmembrane helix</keyword>
<feature type="domain" description="SGNH hydrolase-type esterase" evidence="3">
    <location>
        <begin position="152"/>
        <end position="316"/>
    </location>
</feature>
<dbReference type="Gene3D" id="3.40.50.1110">
    <property type="entry name" value="SGNH hydrolase"/>
    <property type="match status" value="1"/>
</dbReference>
<proteinExistence type="predicted"/>
<dbReference type="InterPro" id="IPR013830">
    <property type="entry name" value="SGNH_hydro"/>
</dbReference>
<keyword evidence="2" id="KW-0812">Transmembrane</keyword>
<keyword evidence="5" id="KW-1185">Reference proteome</keyword>
<protein>
    <recommendedName>
        <fullName evidence="3">SGNH hydrolase-type esterase domain-containing protein</fullName>
    </recommendedName>
</protein>
<feature type="transmembrane region" description="Helical" evidence="2">
    <location>
        <begin position="25"/>
        <end position="47"/>
    </location>
</feature>
<evidence type="ECO:0000259" key="3">
    <source>
        <dbReference type="Pfam" id="PF13472"/>
    </source>
</evidence>
<accession>A0A926E4W1</accession>
<evidence type="ECO:0000313" key="5">
    <source>
        <dbReference type="Proteomes" id="UP000610760"/>
    </source>
</evidence>
<feature type="region of interest" description="Disordered" evidence="1">
    <location>
        <begin position="67"/>
        <end position="127"/>
    </location>
</feature>
<organism evidence="4 5">
    <name type="scientific">Fumia xinanensis</name>
    <dbReference type="NCBI Taxonomy" id="2763659"/>
    <lineage>
        <taxon>Bacteria</taxon>
        <taxon>Bacillati</taxon>
        <taxon>Bacillota</taxon>
        <taxon>Clostridia</taxon>
        <taxon>Eubacteriales</taxon>
        <taxon>Oscillospiraceae</taxon>
        <taxon>Fumia</taxon>
    </lineage>
</organism>
<reference evidence="4" key="1">
    <citation type="submission" date="2020-08" db="EMBL/GenBank/DDBJ databases">
        <title>Genome public.</title>
        <authorList>
            <person name="Liu C."/>
            <person name="Sun Q."/>
        </authorList>
    </citation>
    <scope>NUCLEOTIDE SEQUENCE</scope>
    <source>
        <strain evidence="4">NSJ-33</strain>
    </source>
</reference>
<gene>
    <name evidence="4" type="ORF">H8710_08830</name>
</gene>
<name>A0A926E4W1_9FIRM</name>
<evidence type="ECO:0000313" key="4">
    <source>
        <dbReference type="EMBL" id="MBC8560169.1"/>
    </source>
</evidence>
<dbReference type="SUPFAM" id="SSF52266">
    <property type="entry name" value="SGNH hydrolase"/>
    <property type="match status" value="1"/>
</dbReference>